<keyword evidence="3" id="KW-0808">Transferase</keyword>
<keyword evidence="1" id="KW-0472">Membrane</keyword>
<protein>
    <submittedName>
        <fullName evidence="3">Putative glycosyltransferase CsbB</fullName>
        <ecNumber evidence="3">2.4.-.-</ecNumber>
    </submittedName>
</protein>
<comment type="caution">
    <text evidence="3">The sequence shown here is derived from an EMBL/GenBank/DDBJ whole genome shotgun (WGS) entry which is preliminary data.</text>
</comment>
<evidence type="ECO:0000256" key="1">
    <source>
        <dbReference type="SAM" id="Phobius"/>
    </source>
</evidence>
<dbReference type="Pfam" id="PF00535">
    <property type="entry name" value="Glycos_transf_2"/>
    <property type="match status" value="1"/>
</dbReference>
<feature type="transmembrane region" description="Helical" evidence="1">
    <location>
        <begin position="231"/>
        <end position="251"/>
    </location>
</feature>
<dbReference type="EMBL" id="MLJW01000032">
    <property type="protein sequence ID" value="OIR08253.1"/>
    <property type="molecule type" value="Genomic_DNA"/>
</dbReference>
<name>A0A1J5SW47_9ZZZZ</name>
<evidence type="ECO:0000259" key="2">
    <source>
        <dbReference type="Pfam" id="PF00535"/>
    </source>
</evidence>
<dbReference type="GO" id="GO:0005886">
    <property type="term" value="C:plasma membrane"/>
    <property type="evidence" value="ECO:0007669"/>
    <property type="project" value="TreeGrafter"/>
</dbReference>
<dbReference type="EC" id="2.4.-.-" evidence="3"/>
<dbReference type="AlphaFoldDB" id="A0A1J5SW47"/>
<dbReference type="CDD" id="cd04187">
    <property type="entry name" value="DPM1_like_bac"/>
    <property type="match status" value="1"/>
</dbReference>
<dbReference type="Gene3D" id="3.90.550.10">
    <property type="entry name" value="Spore Coat Polysaccharide Biosynthesis Protein SpsA, Chain A"/>
    <property type="match status" value="1"/>
</dbReference>
<dbReference type="InterPro" id="IPR029044">
    <property type="entry name" value="Nucleotide-diphossugar_trans"/>
</dbReference>
<dbReference type="InterPro" id="IPR050256">
    <property type="entry name" value="Glycosyltransferase_2"/>
</dbReference>
<feature type="transmembrane region" description="Helical" evidence="1">
    <location>
        <begin position="263"/>
        <end position="288"/>
    </location>
</feature>
<sequence length="309" mass="34967">MKKLVSILIPVYNEEGNIPSITKAVQEVFEDPIHDFEIIFVNDGSADNSLSIIKQTAAAHNNIFYISFSRNFGKDNALLAGLKYAKGDAIITIDADMQHPPEMIHDMLLLWEEGNDVVYTYRENKNEHASNFNQFTSKMFYKIVNNLSDVDMEDGIADYRLLDRKVVNILNSVQEDRPFFRGLVKWVGFQQKGIPYTPKPRTEGVTKYSTKALTRLALQGITSFSVKPLNIAIYLGLSFSLLSLLYIPYVIISLYKGYAISGWTSIIVTVAFFGGLQLMILGILGIYLGKLFMQSKQRPHFIIKESNLL</sequence>
<reference evidence="3" key="1">
    <citation type="submission" date="2016-10" db="EMBL/GenBank/DDBJ databases">
        <title>Sequence of Gallionella enrichment culture.</title>
        <authorList>
            <person name="Poehlein A."/>
            <person name="Muehling M."/>
            <person name="Daniel R."/>
        </authorList>
    </citation>
    <scope>NUCLEOTIDE SEQUENCE</scope>
</reference>
<feature type="domain" description="Glycosyltransferase 2-like" evidence="2">
    <location>
        <begin position="6"/>
        <end position="167"/>
    </location>
</feature>
<dbReference type="InterPro" id="IPR001173">
    <property type="entry name" value="Glyco_trans_2-like"/>
</dbReference>
<dbReference type="PANTHER" id="PTHR48090:SF8">
    <property type="entry name" value="GLYCOSYLTRANSFERASE CSBB-RELATED"/>
    <property type="match status" value="1"/>
</dbReference>
<dbReference type="PANTHER" id="PTHR48090">
    <property type="entry name" value="UNDECAPRENYL-PHOSPHATE 4-DEOXY-4-FORMAMIDO-L-ARABINOSE TRANSFERASE-RELATED"/>
    <property type="match status" value="1"/>
</dbReference>
<accession>A0A1J5SW47</accession>
<organism evidence="3">
    <name type="scientific">mine drainage metagenome</name>
    <dbReference type="NCBI Taxonomy" id="410659"/>
    <lineage>
        <taxon>unclassified sequences</taxon>
        <taxon>metagenomes</taxon>
        <taxon>ecological metagenomes</taxon>
    </lineage>
</organism>
<keyword evidence="3" id="KW-0328">Glycosyltransferase</keyword>
<keyword evidence="1" id="KW-1133">Transmembrane helix</keyword>
<gene>
    <name evidence="3" type="primary">csbB_2</name>
    <name evidence="3" type="ORF">GALL_94210</name>
</gene>
<keyword evidence="1" id="KW-0812">Transmembrane</keyword>
<dbReference type="SUPFAM" id="SSF53448">
    <property type="entry name" value="Nucleotide-diphospho-sugar transferases"/>
    <property type="match status" value="1"/>
</dbReference>
<dbReference type="GO" id="GO:0016757">
    <property type="term" value="F:glycosyltransferase activity"/>
    <property type="evidence" value="ECO:0007669"/>
    <property type="project" value="UniProtKB-KW"/>
</dbReference>
<evidence type="ECO:0000313" key="3">
    <source>
        <dbReference type="EMBL" id="OIR08253.1"/>
    </source>
</evidence>
<proteinExistence type="predicted"/>